<keyword evidence="1" id="KW-1133">Transmembrane helix</keyword>
<evidence type="ECO:0000313" key="3">
    <source>
        <dbReference type="Proteomes" id="UP001055712"/>
    </source>
</evidence>
<dbReference type="Proteomes" id="UP001055712">
    <property type="component" value="Unassembled WGS sequence"/>
</dbReference>
<dbReference type="AlphaFoldDB" id="A0A9D4Z2T8"/>
<accession>A0A9D4Z2T8</accession>
<sequence>MVLPEDTQRLSGTSFILQWVQGFFSGDEYSREATKRVLLELGVFYLLISVGFLALYLTWRSNANLKKWKADLAAAVAKQKGRQFEPSDAAKLYGMF</sequence>
<reference evidence="2" key="2">
    <citation type="submission" date="2020-11" db="EMBL/GenBank/DDBJ databases">
        <authorList>
            <person name="Cecchin M."/>
            <person name="Marcolungo L."/>
            <person name="Rossato M."/>
            <person name="Girolomoni L."/>
            <person name="Cosentino E."/>
            <person name="Cuine S."/>
            <person name="Li-Beisson Y."/>
            <person name="Delledonne M."/>
            <person name="Ballottari M."/>
        </authorList>
    </citation>
    <scope>NUCLEOTIDE SEQUENCE</scope>
    <source>
        <strain evidence="2">211/11P</strain>
        <tissue evidence="2">Whole cell</tissue>
    </source>
</reference>
<evidence type="ECO:0000313" key="2">
    <source>
        <dbReference type="EMBL" id="KAI3439134.1"/>
    </source>
</evidence>
<keyword evidence="3" id="KW-1185">Reference proteome</keyword>
<keyword evidence="1" id="KW-0812">Transmembrane</keyword>
<comment type="caution">
    <text evidence="2">The sequence shown here is derived from an EMBL/GenBank/DDBJ whole genome shotgun (WGS) entry which is preliminary data.</text>
</comment>
<keyword evidence="1" id="KW-0472">Membrane</keyword>
<name>A0A9D4Z2T8_CHLVU</name>
<reference evidence="2" key="1">
    <citation type="journal article" date="2019" name="Plant J.">
        <title>Chlorella vulgaris genome assembly and annotation reveals the molecular basis for metabolic acclimation to high light conditions.</title>
        <authorList>
            <person name="Cecchin M."/>
            <person name="Marcolungo L."/>
            <person name="Rossato M."/>
            <person name="Girolomoni L."/>
            <person name="Cosentino E."/>
            <person name="Cuine S."/>
            <person name="Li-Beisson Y."/>
            <person name="Delledonne M."/>
            <person name="Ballottari M."/>
        </authorList>
    </citation>
    <scope>NUCLEOTIDE SEQUENCE</scope>
    <source>
        <strain evidence="2">211/11P</strain>
    </source>
</reference>
<dbReference type="OrthoDB" id="506564at2759"/>
<gene>
    <name evidence="2" type="ORF">D9Q98_001542</name>
</gene>
<organism evidence="2 3">
    <name type="scientific">Chlorella vulgaris</name>
    <name type="common">Green alga</name>
    <dbReference type="NCBI Taxonomy" id="3077"/>
    <lineage>
        <taxon>Eukaryota</taxon>
        <taxon>Viridiplantae</taxon>
        <taxon>Chlorophyta</taxon>
        <taxon>core chlorophytes</taxon>
        <taxon>Trebouxiophyceae</taxon>
        <taxon>Chlorellales</taxon>
        <taxon>Chlorellaceae</taxon>
        <taxon>Chlorella clade</taxon>
        <taxon>Chlorella</taxon>
    </lineage>
</organism>
<evidence type="ECO:0000256" key="1">
    <source>
        <dbReference type="SAM" id="Phobius"/>
    </source>
</evidence>
<proteinExistence type="predicted"/>
<dbReference type="EMBL" id="SIDB01000001">
    <property type="protein sequence ID" value="KAI3439134.1"/>
    <property type="molecule type" value="Genomic_DNA"/>
</dbReference>
<protein>
    <submittedName>
        <fullName evidence="2">Uncharacterized protein</fullName>
    </submittedName>
</protein>
<feature type="transmembrane region" description="Helical" evidence="1">
    <location>
        <begin position="37"/>
        <end position="59"/>
    </location>
</feature>